<gene>
    <name evidence="8" type="ORF">GCM10007049_22010</name>
</gene>
<evidence type="ECO:0000259" key="6">
    <source>
        <dbReference type="Pfam" id="PF07980"/>
    </source>
</evidence>
<dbReference type="Proteomes" id="UP000619457">
    <property type="component" value="Unassembled WGS sequence"/>
</dbReference>
<evidence type="ECO:0000256" key="5">
    <source>
        <dbReference type="ARBA" id="ARBA00023237"/>
    </source>
</evidence>
<keyword evidence="5" id="KW-0998">Cell outer membrane</keyword>
<keyword evidence="4" id="KW-0472">Membrane</keyword>
<dbReference type="Pfam" id="PF14322">
    <property type="entry name" value="SusD-like_3"/>
    <property type="match status" value="1"/>
</dbReference>
<comment type="similarity">
    <text evidence="2">Belongs to the SusD family.</text>
</comment>
<dbReference type="Pfam" id="PF07980">
    <property type="entry name" value="SusD_RagB"/>
    <property type="match status" value="1"/>
</dbReference>
<evidence type="ECO:0008006" key="10">
    <source>
        <dbReference type="Google" id="ProtNLM"/>
    </source>
</evidence>
<dbReference type="GO" id="GO:0009279">
    <property type="term" value="C:cell outer membrane"/>
    <property type="evidence" value="ECO:0007669"/>
    <property type="project" value="UniProtKB-SubCell"/>
</dbReference>
<comment type="caution">
    <text evidence="8">The sequence shown here is derived from an EMBL/GenBank/DDBJ whole genome shotgun (WGS) entry which is preliminary data.</text>
</comment>
<dbReference type="RefSeq" id="WP_018472884.1">
    <property type="nucleotide sequence ID" value="NZ_BMWX01000003.1"/>
</dbReference>
<evidence type="ECO:0000256" key="4">
    <source>
        <dbReference type="ARBA" id="ARBA00023136"/>
    </source>
</evidence>
<evidence type="ECO:0000256" key="1">
    <source>
        <dbReference type="ARBA" id="ARBA00004442"/>
    </source>
</evidence>
<comment type="subcellular location">
    <subcellularLocation>
        <location evidence="1">Cell outer membrane</location>
    </subcellularLocation>
</comment>
<evidence type="ECO:0000313" key="8">
    <source>
        <dbReference type="EMBL" id="GGZ28631.1"/>
    </source>
</evidence>
<dbReference type="InterPro" id="IPR033985">
    <property type="entry name" value="SusD-like_N"/>
</dbReference>
<organism evidence="8 9">
    <name type="scientific">Echinicola pacifica</name>
    <dbReference type="NCBI Taxonomy" id="346377"/>
    <lineage>
        <taxon>Bacteria</taxon>
        <taxon>Pseudomonadati</taxon>
        <taxon>Bacteroidota</taxon>
        <taxon>Cytophagia</taxon>
        <taxon>Cytophagales</taxon>
        <taxon>Cyclobacteriaceae</taxon>
        <taxon>Echinicola</taxon>
    </lineage>
</organism>
<protein>
    <recommendedName>
        <fullName evidence="10">Starch-binding associating with outer membrane</fullName>
    </recommendedName>
</protein>
<dbReference type="PROSITE" id="PS51257">
    <property type="entry name" value="PROKAR_LIPOPROTEIN"/>
    <property type="match status" value="1"/>
</dbReference>
<keyword evidence="3" id="KW-0732">Signal</keyword>
<accession>A0A918PZQ7</accession>
<dbReference type="SUPFAM" id="SSF48452">
    <property type="entry name" value="TPR-like"/>
    <property type="match status" value="1"/>
</dbReference>
<sequence>MNRKIVVIIAAVIALTGCDDFLEKPPVDQLTDETYWTSEDNVRSFSWGFYTAYFSGYGSGYTWGDFFSGQSLNDDFAPSSPSQFRRTVPTNAGSYWSFAWVRKANIYLQRIQTVPMDEEAIAHWSGVARFFRAMEYHDLVKQFGDVPYYDHEVDETNEADLYRPRDPREFVMDRVLEDLEFAAANVRLDDGSPGLSVDKDVVLAFMSRIMLYEGTWQKYQEGNTEKAQTYLAASKWAANELIQSGRYSLGNYREVFTSLNLAGNSEVIIFRHYEPGLITHALNSYNNMEPQTGVSKDAVETYLASDGLPITLSPLYQGDQGITNVMANRDGRIYETLVSTELRLNGIQSNYSTSGYATHKFLNEAIKDEPEGSSNLNYTDSPVMRFGEVLMNYAEAAAELATVGGPAFTQADLDQSINVLRDRPGIQMPHLMMMGDAPVVSGVVYDDPQRDPAVPSMIWEIRRERRIELIMEGFRLDDLQRWAKYEYTDTQDNSDINRGAWIDRAEYPDLQSSVVLSDGETGYIIPATAETSQRRFNDPKVYLDPVPLDQITLYAEHGVTLDQNPGWEE</sequence>
<dbReference type="InterPro" id="IPR011990">
    <property type="entry name" value="TPR-like_helical_dom_sf"/>
</dbReference>
<feature type="domain" description="RagB/SusD" evidence="6">
    <location>
        <begin position="293"/>
        <end position="567"/>
    </location>
</feature>
<keyword evidence="9" id="KW-1185">Reference proteome</keyword>
<name>A0A918PZQ7_9BACT</name>
<dbReference type="AlphaFoldDB" id="A0A918PZQ7"/>
<dbReference type="EMBL" id="BMWX01000003">
    <property type="protein sequence ID" value="GGZ28631.1"/>
    <property type="molecule type" value="Genomic_DNA"/>
</dbReference>
<dbReference type="InterPro" id="IPR012944">
    <property type="entry name" value="SusD_RagB_dom"/>
</dbReference>
<evidence type="ECO:0000256" key="2">
    <source>
        <dbReference type="ARBA" id="ARBA00006275"/>
    </source>
</evidence>
<reference evidence="8" key="1">
    <citation type="journal article" date="2014" name="Int. J. Syst. Evol. Microbiol.">
        <title>Complete genome sequence of Corynebacterium casei LMG S-19264T (=DSM 44701T), isolated from a smear-ripened cheese.</title>
        <authorList>
            <consortium name="US DOE Joint Genome Institute (JGI-PGF)"/>
            <person name="Walter F."/>
            <person name="Albersmeier A."/>
            <person name="Kalinowski J."/>
            <person name="Ruckert C."/>
        </authorList>
    </citation>
    <scope>NUCLEOTIDE SEQUENCE</scope>
    <source>
        <strain evidence="8">KCTC 12368</strain>
    </source>
</reference>
<evidence type="ECO:0000313" key="9">
    <source>
        <dbReference type="Proteomes" id="UP000619457"/>
    </source>
</evidence>
<evidence type="ECO:0000256" key="3">
    <source>
        <dbReference type="ARBA" id="ARBA00022729"/>
    </source>
</evidence>
<reference evidence="8" key="2">
    <citation type="submission" date="2020-09" db="EMBL/GenBank/DDBJ databases">
        <authorList>
            <person name="Sun Q."/>
            <person name="Kim S."/>
        </authorList>
    </citation>
    <scope>NUCLEOTIDE SEQUENCE</scope>
    <source>
        <strain evidence="8">KCTC 12368</strain>
    </source>
</reference>
<proteinExistence type="inferred from homology"/>
<evidence type="ECO:0000259" key="7">
    <source>
        <dbReference type="Pfam" id="PF14322"/>
    </source>
</evidence>
<dbReference type="Gene3D" id="1.25.40.390">
    <property type="match status" value="1"/>
</dbReference>
<feature type="domain" description="SusD-like N-terminal" evidence="7">
    <location>
        <begin position="99"/>
        <end position="211"/>
    </location>
</feature>